<dbReference type="AlphaFoldDB" id="A0A9W6GEG9"/>
<dbReference type="Proteomes" id="UP001144297">
    <property type="component" value="Unassembled WGS sequence"/>
</dbReference>
<comment type="caution">
    <text evidence="2">The sequence shown here is derived from an EMBL/GenBank/DDBJ whole genome shotgun (WGS) entry which is preliminary data.</text>
</comment>
<dbReference type="Pfam" id="PF13646">
    <property type="entry name" value="HEAT_2"/>
    <property type="match status" value="5"/>
</dbReference>
<dbReference type="Gene3D" id="1.25.10.10">
    <property type="entry name" value="Leucine-rich Repeat Variant"/>
    <property type="match status" value="4"/>
</dbReference>
<dbReference type="PANTHER" id="PTHR12697">
    <property type="entry name" value="PBS LYASE HEAT-LIKE PROTEIN"/>
    <property type="match status" value="1"/>
</dbReference>
<accession>A0A9W6GEG9</accession>
<dbReference type="EMBL" id="BSDX01000001">
    <property type="protein sequence ID" value="GLI52500.1"/>
    <property type="molecule type" value="Genomic_DNA"/>
</dbReference>
<evidence type="ECO:0008006" key="4">
    <source>
        <dbReference type="Google" id="ProtNLM"/>
    </source>
</evidence>
<protein>
    <recommendedName>
        <fullName evidence="4">HEAT repeat domain-containing protein</fullName>
    </recommendedName>
</protein>
<organism evidence="2 3">
    <name type="scientific">Thermodesulfovibrio yellowstonii</name>
    <dbReference type="NCBI Taxonomy" id="28262"/>
    <lineage>
        <taxon>Bacteria</taxon>
        <taxon>Pseudomonadati</taxon>
        <taxon>Nitrospirota</taxon>
        <taxon>Thermodesulfovibrionia</taxon>
        <taxon>Thermodesulfovibrionales</taxon>
        <taxon>Thermodesulfovibrionaceae</taxon>
        <taxon>Thermodesulfovibrio</taxon>
    </lineage>
</organism>
<gene>
    <name evidence="2" type="ORF">TISLANDTSLP1_01930</name>
</gene>
<reference evidence="2" key="1">
    <citation type="submission" date="2022-12" db="EMBL/GenBank/DDBJ databases">
        <title>Reference genome sequencing for broad-spectrum identification of bacterial and archaeal isolates by mass spectrometry.</title>
        <authorList>
            <person name="Sekiguchi Y."/>
            <person name="Tourlousse D.M."/>
        </authorList>
    </citation>
    <scope>NUCLEOTIDE SEQUENCE</scope>
    <source>
        <strain evidence="2">TSL-P1</strain>
    </source>
</reference>
<comment type="function">
    <text evidence="1">Catalyzes the hydroxylation of the N(6)-(4-aminobutyl)-L-lysine intermediate produced by deoxyhypusine synthase/DHPS on a critical lysine of the eukaryotic translation initiation factor 5A/eIF-5A. This is the second step of the post-translational modification of that lysine into an unusual amino acid residue named hypusine. Hypusination is unique to mature eIF-5A factor and is essential for its function.</text>
</comment>
<dbReference type="InterPro" id="IPR021133">
    <property type="entry name" value="HEAT_type_2"/>
</dbReference>
<dbReference type="InterPro" id="IPR011989">
    <property type="entry name" value="ARM-like"/>
</dbReference>
<dbReference type="PROSITE" id="PS50077">
    <property type="entry name" value="HEAT_REPEAT"/>
    <property type="match status" value="1"/>
</dbReference>
<dbReference type="GO" id="GO:0016491">
    <property type="term" value="F:oxidoreductase activity"/>
    <property type="evidence" value="ECO:0007669"/>
    <property type="project" value="TreeGrafter"/>
</dbReference>
<dbReference type="SUPFAM" id="SSF48371">
    <property type="entry name" value="ARM repeat"/>
    <property type="match status" value="2"/>
</dbReference>
<dbReference type="Pfam" id="PF03130">
    <property type="entry name" value="HEAT_PBS"/>
    <property type="match status" value="1"/>
</dbReference>
<name>A0A9W6GEG9_9BACT</name>
<proteinExistence type="predicted"/>
<evidence type="ECO:0000256" key="1">
    <source>
        <dbReference type="ARBA" id="ARBA00045876"/>
    </source>
</evidence>
<keyword evidence="3" id="KW-1185">Reference proteome</keyword>
<dbReference type="InterPro" id="IPR016024">
    <property type="entry name" value="ARM-type_fold"/>
</dbReference>
<sequence length="627" mass="70402">MKNIKQLVLKLLHNPDSSVRRQAAEELALTDERAIYPLIKALRDENTAVQEAAAQALISIGSKDNFFLINPGEVVTYMVVPLLREEDVYLRNIAILIIKEVGHKAPELLYKLLKDKDPDIRKFSLDLIANIKKGFDASKLIPLLKDPNGNVRAATAHALGELGYRQAIPALIESLKDEEWVVFYVLQALAQLKAEEAADKIGELLLNTESILIKAEAIETLGKIGTEKVAEPLLKYFPVATKDEKQQIVKALIRIGIIPDGQDLKEEILSIFKEQEWDEKLIALKGIKLTNLIEAVSFIVEEAGSLDPSCFDYDEKIQALEETLLSINSEDELLSMIEKNKLKYRAKAFVIKVLGKLRSKKAVPILIKLLEDLKRDIRIASAKALGEIGSTEVIQPLIKKSIEDQDANVRKAAIEALGMIRASEAYEPLLNLLDREIYSDIIEVIVSALISINQEKFLENLKSYKREVKQALAGVIYSFDILNMLVQCEDKEVRKTALYALGRLATEQAISKILEFIKSDDKELKKVAILALGEANFCSDELFKCLKDEDAWIRYYTIKSISKACDPEVLLEKLTPLLDDPFPPVVIAAVEALSEISMPQVYDILASKKQHPDKEVREKIEEVLQKI</sequence>
<dbReference type="SMART" id="SM00567">
    <property type="entry name" value="EZ_HEAT"/>
    <property type="match status" value="9"/>
</dbReference>
<evidence type="ECO:0000313" key="3">
    <source>
        <dbReference type="Proteomes" id="UP001144297"/>
    </source>
</evidence>
<dbReference type="InterPro" id="IPR004155">
    <property type="entry name" value="PBS_lyase_HEAT"/>
</dbReference>
<evidence type="ECO:0000313" key="2">
    <source>
        <dbReference type="EMBL" id="GLI52500.1"/>
    </source>
</evidence>
<dbReference type="PANTHER" id="PTHR12697:SF5">
    <property type="entry name" value="DEOXYHYPUSINE HYDROXYLASE"/>
    <property type="match status" value="1"/>
</dbReference>